<keyword evidence="1" id="KW-0646">Protease inhibitor</keyword>
<evidence type="ECO:0000256" key="3">
    <source>
        <dbReference type="ARBA" id="ARBA00023157"/>
    </source>
</evidence>
<dbReference type="Gene3D" id="4.10.410.10">
    <property type="entry name" value="Pancreatic trypsin inhibitor Kunitz domain"/>
    <property type="match status" value="4"/>
</dbReference>
<feature type="domain" description="BPTI/Kunitz inhibitor" evidence="5">
    <location>
        <begin position="144"/>
        <end position="198"/>
    </location>
</feature>
<evidence type="ECO:0000256" key="2">
    <source>
        <dbReference type="ARBA" id="ARBA00022900"/>
    </source>
</evidence>
<accession>A0A023G4P2</accession>
<dbReference type="PROSITE" id="PS00280">
    <property type="entry name" value="BPTI_KUNITZ_1"/>
    <property type="match status" value="2"/>
</dbReference>
<dbReference type="InterPro" id="IPR020901">
    <property type="entry name" value="Prtase_inh_Kunz-CS"/>
</dbReference>
<proteinExistence type="evidence at transcript level"/>
<dbReference type="PANTHER" id="PTHR10083:SF374">
    <property type="entry name" value="BPTI_KUNITZ INHIBITOR DOMAIN-CONTAINING PROTEIN"/>
    <property type="match status" value="1"/>
</dbReference>
<feature type="domain" description="BPTI/Kunitz inhibitor" evidence="5">
    <location>
        <begin position="206"/>
        <end position="261"/>
    </location>
</feature>
<sequence length="335" mass="38181">HTDKMGSSRVVMLVCLAGIVTANHHKRISDECYSAENMGCRMESPGWVYNHSSYYCEYSEYGACPGNTYFDDEEDCNTKCRDPILGNCSLPVENQRCHSLIQKFRFSPDLRRCNRYDSCEASANTFDSLEDCHEACGEFTQDPCFLGINAGEECQDGGTSVTMYAFNRSSEKCEPFVYKGCKGNSNNFEAIEDCWAHCARHINNICYMPISQGKPCTREKTTKYIRYGFNQESGICERFTYNGCGGNKNNFLTPQICWTKCAGYSSSRCAKPYDGHKVGWFRRAYFNISLNLCFNSRYWTYGTTGKNRFSSIETCEETCKATYKGKISWHMLMSP</sequence>
<reference evidence="6" key="1">
    <citation type="submission" date="2014-03" db="EMBL/GenBank/DDBJ databases">
        <title>The sialotranscriptome of Amblyomma triste, Amblyomma parvum and Amblyomma cajennense ticks, uncovered by 454-based RNA-seq.</title>
        <authorList>
            <person name="Garcia G.R."/>
            <person name="Gardinassi L.G."/>
            <person name="Ribeiro J.M."/>
            <person name="Anatriello E."/>
            <person name="Ferreira B.R."/>
            <person name="Moreira H.N."/>
            <person name="Mafra C."/>
            <person name="Olegario M.M."/>
            <person name="Szabo P.J."/>
            <person name="Miranda-Santos I.K."/>
            <person name="Maruyama S.R."/>
        </authorList>
    </citation>
    <scope>NUCLEOTIDE SEQUENCE</scope>
    <source>
        <strain evidence="6">Mato Grasso do Sul</strain>
        <tissue evidence="6">Salivary glands</tissue>
    </source>
</reference>
<feature type="non-terminal residue" evidence="6">
    <location>
        <position position="1"/>
    </location>
</feature>
<keyword evidence="3" id="KW-1015">Disulfide bond</keyword>
<protein>
    <recommendedName>
        <fullName evidence="5">BPTI/Kunitz inhibitor domain-containing protein</fullName>
    </recommendedName>
</protein>
<dbReference type="Pfam" id="PF00014">
    <property type="entry name" value="Kunitz_BPTI"/>
    <property type="match status" value="3"/>
</dbReference>
<dbReference type="SUPFAM" id="SSF57362">
    <property type="entry name" value="BPTI-like"/>
    <property type="match status" value="5"/>
</dbReference>
<dbReference type="GO" id="GO:0004867">
    <property type="term" value="F:serine-type endopeptidase inhibitor activity"/>
    <property type="evidence" value="ECO:0007669"/>
    <property type="project" value="UniProtKB-KW"/>
</dbReference>
<dbReference type="PRINTS" id="PR00759">
    <property type="entry name" value="BASICPTASE"/>
</dbReference>
<feature type="domain" description="BPTI/Kunitz inhibitor" evidence="5">
    <location>
        <begin position="88"/>
        <end position="136"/>
    </location>
</feature>
<dbReference type="InterPro" id="IPR050098">
    <property type="entry name" value="TFPI/VKTCI-like"/>
</dbReference>
<feature type="chain" id="PRO_5001520599" description="BPTI/Kunitz inhibitor domain-containing protein" evidence="4">
    <location>
        <begin position="23"/>
        <end position="335"/>
    </location>
</feature>
<evidence type="ECO:0000256" key="1">
    <source>
        <dbReference type="ARBA" id="ARBA00022690"/>
    </source>
</evidence>
<dbReference type="InterPro" id="IPR036880">
    <property type="entry name" value="Kunitz_BPTI_sf"/>
</dbReference>
<feature type="signal peptide" evidence="4">
    <location>
        <begin position="1"/>
        <end position="22"/>
    </location>
</feature>
<evidence type="ECO:0000259" key="5">
    <source>
        <dbReference type="PROSITE" id="PS50279"/>
    </source>
</evidence>
<name>A0A023G4P2_AMBTT</name>
<evidence type="ECO:0000256" key="4">
    <source>
        <dbReference type="SAM" id="SignalP"/>
    </source>
</evidence>
<dbReference type="AlphaFoldDB" id="A0A023G4P2"/>
<dbReference type="GO" id="GO:0005615">
    <property type="term" value="C:extracellular space"/>
    <property type="evidence" value="ECO:0007669"/>
    <property type="project" value="TreeGrafter"/>
</dbReference>
<dbReference type="CDD" id="cd00109">
    <property type="entry name" value="Kunitz-type"/>
    <property type="match status" value="1"/>
</dbReference>
<dbReference type="InterPro" id="IPR002223">
    <property type="entry name" value="Kunitz_BPTI"/>
</dbReference>
<evidence type="ECO:0000313" key="6">
    <source>
        <dbReference type="EMBL" id="JAC28722.1"/>
    </source>
</evidence>
<organism evidence="6">
    <name type="scientific">Amblyomma triste</name>
    <name type="common">Neotropical tick</name>
    <dbReference type="NCBI Taxonomy" id="251400"/>
    <lineage>
        <taxon>Eukaryota</taxon>
        <taxon>Metazoa</taxon>
        <taxon>Ecdysozoa</taxon>
        <taxon>Arthropoda</taxon>
        <taxon>Chelicerata</taxon>
        <taxon>Arachnida</taxon>
        <taxon>Acari</taxon>
        <taxon>Parasitiformes</taxon>
        <taxon>Ixodida</taxon>
        <taxon>Ixodoidea</taxon>
        <taxon>Ixodidae</taxon>
        <taxon>Amblyomminae</taxon>
        <taxon>Amblyomma</taxon>
    </lineage>
</organism>
<keyword evidence="2" id="KW-0722">Serine protease inhibitor</keyword>
<dbReference type="PANTHER" id="PTHR10083">
    <property type="entry name" value="KUNITZ-TYPE PROTEASE INHIBITOR-RELATED"/>
    <property type="match status" value="1"/>
</dbReference>
<dbReference type="PROSITE" id="PS50279">
    <property type="entry name" value="BPTI_KUNITZ_2"/>
    <property type="match status" value="3"/>
</dbReference>
<dbReference type="EMBL" id="GBBM01006696">
    <property type="protein sequence ID" value="JAC28722.1"/>
    <property type="molecule type" value="mRNA"/>
</dbReference>
<keyword evidence="4" id="KW-0732">Signal</keyword>
<dbReference type="SMART" id="SM00131">
    <property type="entry name" value="KU"/>
    <property type="match status" value="4"/>
</dbReference>